<dbReference type="EMBL" id="CP071586">
    <property type="protein sequence ID" value="QYY79291.1"/>
    <property type="molecule type" value="Genomic_DNA"/>
</dbReference>
<proteinExistence type="predicted"/>
<accession>A0ABX8YJ13</accession>
<protein>
    <submittedName>
        <fullName evidence="1">Uncharacterized protein</fullName>
    </submittedName>
</protein>
<sequence>MIPFNGPICYSASLSLRLCATTVEIIDKLRAQPATRLRLRLRLHCTHGFAHLFREVDPAAAIFIQRRNRFLARINWGQTLSI</sequence>
<name>A0ABX8YJ13_9PSED</name>
<keyword evidence="2" id="KW-1185">Reference proteome</keyword>
<evidence type="ECO:0000313" key="1">
    <source>
        <dbReference type="EMBL" id="QYY79291.1"/>
    </source>
</evidence>
<reference evidence="1 2" key="1">
    <citation type="journal article" date="2022" name="Int. J. Syst. Evol. Microbiol.">
        <title>Pseudomonas germanica sp. nov., isolated from Iris germanica rhizomes.</title>
        <authorList>
            <person name="Atanasov K.E."/>
            <person name="Galbis D.M."/>
            <person name="Gallego J."/>
            <person name="Serpico A."/>
            <person name="Bosch M."/>
            <person name="Altabella T."/>
            <person name="Ferrer A."/>
        </authorList>
    </citation>
    <scope>NUCLEOTIDE SEQUENCE [LARGE SCALE GENOMIC DNA]</scope>
    <source>
        <strain evidence="1 2">FIT28</strain>
    </source>
</reference>
<dbReference type="Proteomes" id="UP000824588">
    <property type="component" value="Chromosome"/>
</dbReference>
<organism evidence="1 2">
    <name type="scientific">Pseudomonas germanica</name>
    <dbReference type="NCBI Taxonomy" id="2815720"/>
    <lineage>
        <taxon>Bacteria</taxon>
        <taxon>Pseudomonadati</taxon>
        <taxon>Pseudomonadota</taxon>
        <taxon>Gammaproteobacteria</taxon>
        <taxon>Pseudomonadales</taxon>
        <taxon>Pseudomonadaceae</taxon>
        <taxon>Pseudomonas</taxon>
    </lineage>
</organism>
<evidence type="ECO:0000313" key="2">
    <source>
        <dbReference type="Proteomes" id="UP000824588"/>
    </source>
</evidence>
<gene>
    <name evidence="1" type="ORF">J0G10_16205</name>
</gene>